<evidence type="ECO:0000256" key="3">
    <source>
        <dbReference type="ARBA" id="ARBA00022452"/>
    </source>
</evidence>
<proteinExistence type="inferred from homology"/>
<dbReference type="Gene3D" id="2.60.40.1120">
    <property type="entry name" value="Carboxypeptidase-like, regulatory domain"/>
    <property type="match status" value="1"/>
</dbReference>
<keyword evidence="5 7" id="KW-0472">Membrane</keyword>
<dbReference type="NCBIfam" id="TIGR04057">
    <property type="entry name" value="SusC_RagA_signa"/>
    <property type="match status" value="1"/>
</dbReference>
<dbReference type="InterPro" id="IPR023996">
    <property type="entry name" value="TonB-dep_OMP_SusC/RagA"/>
</dbReference>
<dbReference type="InterPro" id="IPR036942">
    <property type="entry name" value="Beta-barrel_TonB_sf"/>
</dbReference>
<dbReference type="InterPro" id="IPR012910">
    <property type="entry name" value="Plug_dom"/>
</dbReference>
<dbReference type="Gene3D" id="2.40.170.20">
    <property type="entry name" value="TonB-dependent receptor, beta-barrel domain"/>
    <property type="match status" value="1"/>
</dbReference>
<feature type="domain" description="TonB-dependent receptor plug" evidence="9">
    <location>
        <begin position="227"/>
        <end position="335"/>
    </location>
</feature>
<dbReference type="InterPro" id="IPR039426">
    <property type="entry name" value="TonB-dep_rcpt-like"/>
</dbReference>
<gene>
    <name evidence="10" type="ORF">SAMN05444274_10263</name>
</gene>
<keyword evidence="3 7" id="KW-1134">Transmembrane beta strand</keyword>
<reference evidence="11" key="1">
    <citation type="submission" date="2016-11" db="EMBL/GenBank/DDBJ databases">
        <authorList>
            <person name="Varghese N."/>
            <person name="Submissions S."/>
        </authorList>
    </citation>
    <scope>NUCLEOTIDE SEQUENCE [LARGE SCALE GENOMIC DNA]</scope>
    <source>
        <strain evidence="11">DSM 26910</strain>
    </source>
</reference>
<dbReference type="InterPro" id="IPR011662">
    <property type="entry name" value="Secretin/TonB_short_N"/>
</dbReference>
<evidence type="ECO:0000256" key="4">
    <source>
        <dbReference type="ARBA" id="ARBA00022692"/>
    </source>
</evidence>
<keyword evidence="4 7" id="KW-0812">Transmembrane</keyword>
<evidence type="ECO:0000259" key="8">
    <source>
        <dbReference type="Pfam" id="PF07660"/>
    </source>
</evidence>
<dbReference type="InterPro" id="IPR008969">
    <property type="entry name" value="CarboxyPept-like_regulatory"/>
</dbReference>
<evidence type="ECO:0000256" key="7">
    <source>
        <dbReference type="PROSITE-ProRule" id="PRU01360"/>
    </source>
</evidence>
<evidence type="ECO:0000259" key="9">
    <source>
        <dbReference type="Pfam" id="PF07715"/>
    </source>
</evidence>
<dbReference type="STRING" id="1484053.SAMN05444274_10263"/>
<dbReference type="SUPFAM" id="SSF49464">
    <property type="entry name" value="Carboxypeptidase regulatory domain-like"/>
    <property type="match status" value="1"/>
</dbReference>
<dbReference type="OrthoDB" id="9768177at2"/>
<keyword evidence="11" id="KW-1185">Reference proteome</keyword>
<dbReference type="PROSITE" id="PS52016">
    <property type="entry name" value="TONB_DEPENDENT_REC_3"/>
    <property type="match status" value="1"/>
</dbReference>
<evidence type="ECO:0000313" key="11">
    <source>
        <dbReference type="Proteomes" id="UP000184164"/>
    </source>
</evidence>
<evidence type="ECO:0000256" key="2">
    <source>
        <dbReference type="ARBA" id="ARBA00022448"/>
    </source>
</evidence>
<evidence type="ECO:0000256" key="6">
    <source>
        <dbReference type="ARBA" id="ARBA00023237"/>
    </source>
</evidence>
<evidence type="ECO:0000313" key="10">
    <source>
        <dbReference type="EMBL" id="SHE66872.1"/>
    </source>
</evidence>
<dbReference type="EMBL" id="FQUM01000002">
    <property type="protein sequence ID" value="SHE66872.1"/>
    <property type="molecule type" value="Genomic_DNA"/>
</dbReference>
<name>A0A1M4VD15_9BACT</name>
<dbReference type="InterPro" id="IPR037066">
    <property type="entry name" value="Plug_dom_sf"/>
</dbReference>
<dbReference type="NCBIfam" id="TIGR04056">
    <property type="entry name" value="OMP_RagA_SusC"/>
    <property type="match status" value="1"/>
</dbReference>
<sequence length="1115" mass="122159">MKKNRIFRGGRENLPVTKFIRIMKLTSLLFIFALIQVSAETYSQTARLTLNMEDASLATLFEEIEKTSDFHFFYDSSSLDLSQKMTITVEDSNIETVLDKLFGESGISYEIYDRYIILKGKAGSNAKNGAAVQQQHAVSGSVTDKGKQPLPGVTVIIKGTSDGTVTDFDGNYTLNNVPENATLQFSFVGMRTQEVEVSGQNVINVRLEEETIGIEEVVAIGYGTQKKSDLTGAVAAVSGDELATSSNISVGGALQGKLSGLSIISKSGFPGSETSINIRGVGTFGSGDNRPLVVIDGIPVENGFETLNPTDIESVNVLKDASSAAIYGSRAANGVILVTTKKGTSGKAKVNINAHYGMQSPSNIIDVLSAKEFVSAIQEMAANKKAIDGGNPTTKYDGLNPADFGKGTVWSDYIYKSAPTYDVNASINGGSENMLYYMSGEFLSQDGIGINTGFKKGTLRANVQGNVSDKVTVGNNIHLAYMYTTGSSDNRYSDVIFNAPITDAYDEDGSYGEPGSLTASKNAIAEVAWRTPENNNYRVMDNFFLEMNFTDWLKFRFNGAVDMVYNEYSLFSPLYNDGGQTNSVNSLVNEREKNLMWVTDYLLYADKKFGDHTLNAMAGFSQQLISVDNLYGGVKDFVSEVDNMQVIDGGTNSVERDLSGGKSELALASYFGRINYDYKQKYLFSFNLRADGSSRFKGDNRWGVFPSFSGGWRLSEEDFFSSAIVNSLKLRASWGQLGNQSIGSWYPTIAPVAKQNVILGAGGNNQQLYSGYSQTVLGNPNLKWETTSVTNIGFDLGLYKNKIFFTADYFIKNTDGILRTMVLPLSVGMGAPNVNYAQVQNSGVDLDLTYKGQVNDFSYSIAANASFLKNQIKKLSEGIDEEVISIGSYGGVTINRVGEPISALYGYKTNGLITTPEQAQKMKDMGQGNAKVGRLAYVDANGDKKIDGDDRVILGSYIPKVTLGTTLSANWRNFDFNAVFSAVLGRKQHSPMSFQNRMPNRNMSRKWYDNRWVLGEDAEGKYPAIIQSESYEEMTDLMVSNTSFMKMRSISLGYSHTFSDFKARMYVTGENLLTVTHKDFDGFDPENGNSVGHYTNWGYDYPTAKIFIVGVNVEF</sequence>
<dbReference type="InterPro" id="IPR023997">
    <property type="entry name" value="TonB-dep_OMP_SusC/RagA_CS"/>
</dbReference>
<dbReference type="Gene3D" id="2.170.130.10">
    <property type="entry name" value="TonB-dependent receptor, plug domain"/>
    <property type="match status" value="1"/>
</dbReference>
<dbReference type="Pfam" id="PF07715">
    <property type="entry name" value="Plug"/>
    <property type="match status" value="1"/>
</dbReference>
<dbReference type="Proteomes" id="UP000184164">
    <property type="component" value="Unassembled WGS sequence"/>
</dbReference>
<accession>A0A1M4VD15</accession>
<dbReference type="FunFam" id="2.60.40.1120:FF:000003">
    <property type="entry name" value="Outer membrane protein Omp121"/>
    <property type="match status" value="1"/>
</dbReference>
<evidence type="ECO:0000256" key="1">
    <source>
        <dbReference type="ARBA" id="ARBA00004571"/>
    </source>
</evidence>
<evidence type="ECO:0000256" key="5">
    <source>
        <dbReference type="ARBA" id="ARBA00023136"/>
    </source>
</evidence>
<comment type="similarity">
    <text evidence="7">Belongs to the TonB-dependent receptor family.</text>
</comment>
<dbReference type="GO" id="GO:0009279">
    <property type="term" value="C:cell outer membrane"/>
    <property type="evidence" value="ECO:0007669"/>
    <property type="project" value="UniProtKB-SubCell"/>
</dbReference>
<comment type="subcellular location">
    <subcellularLocation>
        <location evidence="1 7">Cell outer membrane</location>
        <topology evidence="1 7">Multi-pass membrane protein</topology>
    </subcellularLocation>
</comment>
<dbReference type="Pfam" id="PF07660">
    <property type="entry name" value="STN"/>
    <property type="match status" value="1"/>
</dbReference>
<dbReference type="AlphaFoldDB" id="A0A1M4VD15"/>
<organism evidence="10 11">
    <name type="scientific">Mariniphaga anaerophila</name>
    <dbReference type="NCBI Taxonomy" id="1484053"/>
    <lineage>
        <taxon>Bacteria</taxon>
        <taxon>Pseudomonadati</taxon>
        <taxon>Bacteroidota</taxon>
        <taxon>Bacteroidia</taxon>
        <taxon>Marinilabiliales</taxon>
        <taxon>Prolixibacteraceae</taxon>
        <taxon>Mariniphaga</taxon>
    </lineage>
</organism>
<keyword evidence="6 7" id="KW-0998">Cell outer membrane</keyword>
<keyword evidence="2 7" id="KW-0813">Transport</keyword>
<feature type="domain" description="Secretin/TonB short N-terminal" evidence="8">
    <location>
        <begin position="70"/>
        <end position="119"/>
    </location>
</feature>
<protein>
    <submittedName>
        <fullName evidence="10">TonB-linked outer membrane protein, SusC/RagA family</fullName>
    </submittedName>
</protein>
<dbReference type="Pfam" id="PF13715">
    <property type="entry name" value="CarbopepD_reg_2"/>
    <property type="match status" value="1"/>
</dbReference>
<dbReference type="SUPFAM" id="SSF56935">
    <property type="entry name" value="Porins"/>
    <property type="match status" value="1"/>
</dbReference>